<organism evidence="2 3">
    <name type="scientific">Sphingomonas naasensis</name>
    <dbReference type="NCBI Taxonomy" id="1344951"/>
    <lineage>
        <taxon>Bacteria</taxon>
        <taxon>Pseudomonadati</taxon>
        <taxon>Pseudomonadota</taxon>
        <taxon>Alphaproteobacteria</taxon>
        <taxon>Sphingomonadales</taxon>
        <taxon>Sphingomonadaceae</taxon>
        <taxon>Sphingomonas</taxon>
    </lineage>
</organism>
<reference evidence="2 3" key="1">
    <citation type="submission" date="2019-04" db="EMBL/GenBank/DDBJ databases">
        <title>Sphingomonas psychrotolerans sp. nov., isolated from soil in the Tianshan Mountains, Xinjiang, China.</title>
        <authorList>
            <person name="Luo Y."/>
            <person name="Sheng H."/>
        </authorList>
    </citation>
    <scope>NUCLEOTIDE SEQUENCE [LARGE SCALE GENOMIC DNA]</scope>
    <source>
        <strain evidence="2 3">KIS18-15</strain>
    </source>
</reference>
<keyword evidence="3" id="KW-1185">Reference proteome</keyword>
<gene>
    <name evidence="2" type="ORF">E5A74_14935</name>
</gene>
<protein>
    <submittedName>
        <fullName evidence="2">Uncharacterized protein</fullName>
    </submittedName>
</protein>
<comment type="caution">
    <text evidence="2">The sequence shown here is derived from an EMBL/GenBank/DDBJ whole genome shotgun (WGS) entry which is preliminary data.</text>
</comment>
<feature type="region of interest" description="Disordered" evidence="1">
    <location>
        <begin position="1"/>
        <end position="80"/>
    </location>
</feature>
<sequence>MDETEADGPAQAADQPKDRPEERSPGFGASRKRKPESMDRSGNRNQQGFMAPPSGEVMERATEGRKRRRFFGSVQISRPR</sequence>
<dbReference type="EMBL" id="SRXU01000006">
    <property type="protein sequence ID" value="TGX40774.1"/>
    <property type="molecule type" value="Genomic_DNA"/>
</dbReference>
<dbReference type="Proteomes" id="UP000309848">
    <property type="component" value="Unassembled WGS sequence"/>
</dbReference>
<evidence type="ECO:0000313" key="2">
    <source>
        <dbReference type="EMBL" id="TGX40774.1"/>
    </source>
</evidence>
<evidence type="ECO:0000256" key="1">
    <source>
        <dbReference type="SAM" id="MobiDB-lite"/>
    </source>
</evidence>
<feature type="compositionally biased region" description="Basic and acidic residues" evidence="1">
    <location>
        <begin position="15"/>
        <end position="24"/>
    </location>
</feature>
<evidence type="ECO:0000313" key="3">
    <source>
        <dbReference type="Proteomes" id="UP000309848"/>
    </source>
</evidence>
<name>A0A4S1WCU0_9SPHN</name>
<dbReference type="AlphaFoldDB" id="A0A4S1WCU0"/>
<accession>A0A4S1WCU0</accession>
<proteinExistence type="predicted"/>
<dbReference type="RefSeq" id="WP_135986348.1">
    <property type="nucleotide sequence ID" value="NZ_JAASQM010000005.1"/>
</dbReference>